<dbReference type="CDD" id="cd22362">
    <property type="entry name" value="TnsA_endonuclease-like"/>
    <property type="match status" value="1"/>
</dbReference>
<dbReference type="Proteomes" id="UP000702425">
    <property type="component" value="Unassembled WGS sequence"/>
</dbReference>
<sequence length="276" mass="31467">MAKRSRNTSETTIENRLKQGRGMGQGANYNPWLHIQDVPSQGLASRIKGWKTRRVHHLLSELETSYFYVLDWSLPVLDIREQFPLLPLEETLAIAEQCGVAYPTDPRTKEPVVMTTDFVVTVRQSVGSIEQARTVKYAQDLQSKRNLEKLEIERCYWQRRNIDWGIVTEREVSKTLAENIKWLHPYLDLNDLPQSDITRITMVMTPLVLQAKDSLANIAAICDDQLGLTPGFSLLVVRHLLANRVWQVNMVQPILPSERLVLLSSLEPLEEIGGVG</sequence>
<keyword evidence="5" id="KW-1185">Reference proteome</keyword>
<dbReference type="InterPro" id="IPR014832">
    <property type="entry name" value="TnsA_C"/>
</dbReference>
<dbReference type="InterPro" id="IPR011856">
    <property type="entry name" value="tRNA_endonuc-like_dom_sf"/>
</dbReference>
<evidence type="ECO:0000259" key="3">
    <source>
        <dbReference type="Pfam" id="PF08722"/>
    </source>
</evidence>
<accession>A0ABX2D5B6</accession>
<dbReference type="RefSeq" id="WP_172192188.1">
    <property type="nucleotide sequence ID" value="NZ_CAWPPK010000063.1"/>
</dbReference>
<dbReference type="Pfam" id="PF08721">
    <property type="entry name" value="Tn7_Tnp_TnsA_C"/>
    <property type="match status" value="1"/>
</dbReference>
<evidence type="ECO:0000313" key="4">
    <source>
        <dbReference type="EMBL" id="NQE37834.1"/>
    </source>
</evidence>
<dbReference type="InterPro" id="IPR014833">
    <property type="entry name" value="TnsA_N"/>
</dbReference>
<feature type="domain" description="TnsA endonuclease C-terminal" evidence="2">
    <location>
        <begin position="171"/>
        <end position="250"/>
    </location>
</feature>
<dbReference type="Gene3D" id="1.10.10.10">
    <property type="entry name" value="Winged helix-like DNA-binding domain superfamily/Winged helix DNA-binding domain"/>
    <property type="match status" value="1"/>
</dbReference>
<dbReference type="InterPro" id="IPR036388">
    <property type="entry name" value="WH-like_DNA-bd_sf"/>
</dbReference>
<organism evidence="4 5">
    <name type="scientific">Microcoleus asticus IPMA8</name>
    <dbReference type="NCBI Taxonomy" id="2563858"/>
    <lineage>
        <taxon>Bacteria</taxon>
        <taxon>Bacillati</taxon>
        <taxon>Cyanobacteriota</taxon>
        <taxon>Cyanophyceae</taxon>
        <taxon>Oscillatoriophycideae</taxon>
        <taxon>Oscillatoriales</taxon>
        <taxon>Microcoleaceae</taxon>
        <taxon>Microcoleus</taxon>
        <taxon>Microcoleus asticus</taxon>
    </lineage>
</organism>
<gene>
    <name evidence="4" type="primary">tnsA</name>
    <name evidence="4" type="ORF">E5S67_05615</name>
</gene>
<dbReference type="EMBL" id="SRRZ01000155">
    <property type="protein sequence ID" value="NQE37834.1"/>
    <property type="molecule type" value="Genomic_DNA"/>
</dbReference>
<proteinExistence type="predicted"/>
<evidence type="ECO:0000313" key="5">
    <source>
        <dbReference type="Proteomes" id="UP000702425"/>
    </source>
</evidence>
<evidence type="ECO:0000256" key="1">
    <source>
        <dbReference type="SAM" id="MobiDB-lite"/>
    </source>
</evidence>
<dbReference type="Gene3D" id="3.40.1350.10">
    <property type="match status" value="1"/>
</dbReference>
<dbReference type="Pfam" id="PF08722">
    <property type="entry name" value="Tn7_TnsA-like_N"/>
    <property type="match status" value="1"/>
</dbReference>
<comment type="caution">
    <text evidence="4">The sequence shown here is derived from an EMBL/GenBank/DDBJ whole genome shotgun (WGS) entry which is preliminary data.</text>
</comment>
<feature type="domain" description="TnsA endonuclease N-terminal" evidence="3">
    <location>
        <begin position="76"/>
        <end position="169"/>
    </location>
</feature>
<protein>
    <submittedName>
        <fullName evidence="4">Transposon Tn7 transposition protein TnsA</fullName>
    </submittedName>
</protein>
<dbReference type="InterPro" id="IPR011335">
    <property type="entry name" value="Restrct_endonuc-II-like"/>
</dbReference>
<feature type="region of interest" description="Disordered" evidence="1">
    <location>
        <begin position="1"/>
        <end position="23"/>
    </location>
</feature>
<reference evidence="4 5" key="1">
    <citation type="journal article" date="2020" name="Sci. Rep.">
        <title>A novel cyanobacterial geosmin producer, revising GeoA distribution and dispersion patterns in Bacteria.</title>
        <authorList>
            <person name="Churro C."/>
            <person name="Semedo-Aguiar A.P."/>
            <person name="Silva A.D."/>
            <person name="Pereira-Leal J.B."/>
            <person name="Leite R.B."/>
        </authorList>
    </citation>
    <scope>NUCLEOTIDE SEQUENCE [LARGE SCALE GENOMIC DNA]</scope>
    <source>
        <strain evidence="4 5">IPMA8</strain>
    </source>
</reference>
<evidence type="ECO:0000259" key="2">
    <source>
        <dbReference type="Pfam" id="PF08721"/>
    </source>
</evidence>
<name>A0ABX2D5B6_9CYAN</name>
<dbReference type="SUPFAM" id="SSF52980">
    <property type="entry name" value="Restriction endonuclease-like"/>
    <property type="match status" value="1"/>
</dbReference>